<dbReference type="InterPro" id="IPR000559">
    <property type="entry name" value="Formate_THF_ligase"/>
</dbReference>
<dbReference type="EC" id="6.3.4.3" evidence="2"/>
<dbReference type="PROSITE" id="PS00721">
    <property type="entry name" value="FTHFS_1"/>
    <property type="match status" value="1"/>
</dbReference>
<dbReference type="NCBIfam" id="TIGR00756">
    <property type="entry name" value="PPR"/>
    <property type="match status" value="1"/>
</dbReference>
<dbReference type="Pfam" id="PF13041">
    <property type="entry name" value="PPR_2"/>
    <property type="match status" value="1"/>
</dbReference>
<evidence type="ECO:0000256" key="5">
    <source>
        <dbReference type="ARBA" id="ARBA00022741"/>
    </source>
</evidence>
<reference evidence="8 9" key="1">
    <citation type="journal article" date="2022" name="Nat. Genet.">
        <title>Improved pea reference genome and pan-genome highlight genomic features and evolutionary characteristics.</title>
        <authorList>
            <person name="Yang T."/>
            <person name="Liu R."/>
            <person name="Luo Y."/>
            <person name="Hu S."/>
            <person name="Wang D."/>
            <person name="Wang C."/>
            <person name="Pandey M.K."/>
            <person name="Ge S."/>
            <person name="Xu Q."/>
            <person name="Li N."/>
            <person name="Li G."/>
            <person name="Huang Y."/>
            <person name="Saxena R.K."/>
            <person name="Ji Y."/>
            <person name="Li M."/>
            <person name="Yan X."/>
            <person name="He Y."/>
            <person name="Liu Y."/>
            <person name="Wang X."/>
            <person name="Xiang C."/>
            <person name="Varshney R.K."/>
            <person name="Ding H."/>
            <person name="Gao S."/>
            <person name="Zong X."/>
        </authorList>
    </citation>
    <scope>NUCLEOTIDE SEQUENCE [LARGE SCALE GENOMIC DNA]</scope>
    <source>
        <strain evidence="8 9">cv. Zhongwan 6</strain>
    </source>
</reference>
<sequence length="116" mass="12733">MPCKNVVSWNAMIATYVQDLQIDEAVKLFKEMPYEDCVSWNTIVNGYIRVGKRKSTTTVGLCQALGAFLDKKVLTRVRQPSQGPTFGIKGGAAGGGYSQVVPMDEFNLHLTGDTMQ</sequence>
<keyword evidence="4" id="KW-0436">Ligase</keyword>
<dbReference type="Proteomes" id="UP001058974">
    <property type="component" value="Chromosome 3"/>
</dbReference>
<keyword evidence="9" id="KW-1185">Reference proteome</keyword>
<accession>A0A9D4XP35</accession>
<dbReference type="PROSITE" id="PS51375">
    <property type="entry name" value="PPR"/>
    <property type="match status" value="1"/>
</dbReference>
<evidence type="ECO:0000256" key="2">
    <source>
        <dbReference type="ARBA" id="ARBA00012295"/>
    </source>
</evidence>
<comment type="pathway">
    <text evidence="1">One-carbon metabolism; tetrahydrofolate interconversion.</text>
</comment>
<dbReference type="Gene3D" id="3.40.50.300">
    <property type="entry name" value="P-loop containing nucleotide triphosphate hydrolases"/>
    <property type="match status" value="1"/>
</dbReference>
<dbReference type="SUPFAM" id="SSF52540">
    <property type="entry name" value="P-loop containing nucleoside triphosphate hydrolases"/>
    <property type="match status" value="1"/>
</dbReference>
<proteinExistence type="predicted"/>
<dbReference type="InterPro" id="IPR046960">
    <property type="entry name" value="PPR_At4g14850-like_plant"/>
</dbReference>
<keyword evidence="3" id="KW-0554">One-carbon metabolism</keyword>
<evidence type="ECO:0000256" key="4">
    <source>
        <dbReference type="ARBA" id="ARBA00022598"/>
    </source>
</evidence>
<dbReference type="GO" id="GO:0006730">
    <property type="term" value="P:one-carbon metabolic process"/>
    <property type="evidence" value="ECO:0007669"/>
    <property type="project" value="UniProtKB-KW"/>
</dbReference>
<evidence type="ECO:0000256" key="7">
    <source>
        <dbReference type="PROSITE-ProRule" id="PRU00708"/>
    </source>
</evidence>
<dbReference type="InterPro" id="IPR027417">
    <property type="entry name" value="P-loop_NTPase"/>
</dbReference>
<dbReference type="PANTHER" id="PTHR47926:SF468">
    <property type="entry name" value="PENTATRICOPEPTIDE REPEAT-CONTAINING PROTEIN"/>
    <property type="match status" value="1"/>
</dbReference>
<evidence type="ECO:0000256" key="6">
    <source>
        <dbReference type="ARBA" id="ARBA00022840"/>
    </source>
</evidence>
<dbReference type="PANTHER" id="PTHR47926">
    <property type="entry name" value="PENTATRICOPEPTIDE REPEAT-CONTAINING PROTEIN"/>
    <property type="match status" value="1"/>
</dbReference>
<feature type="repeat" description="PPR" evidence="7">
    <location>
        <begin position="5"/>
        <end position="39"/>
    </location>
</feature>
<keyword evidence="5" id="KW-0547">Nucleotide-binding</keyword>
<dbReference type="EMBL" id="JAMSHJ010000003">
    <property type="protein sequence ID" value="KAI5424097.1"/>
    <property type="molecule type" value="Genomic_DNA"/>
</dbReference>
<name>A0A9D4XP35_PEA</name>
<evidence type="ECO:0000256" key="1">
    <source>
        <dbReference type="ARBA" id="ARBA00004777"/>
    </source>
</evidence>
<dbReference type="Gramene" id="Psat03G0034800-T1">
    <property type="protein sequence ID" value="KAI5424097.1"/>
    <property type="gene ID" value="KIW84_030348"/>
</dbReference>
<evidence type="ECO:0000313" key="9">
    <source>
        <dbReference type="Proteomes" id="UP001058974"/>
    </source>
</evidence>
<dbReference type="AlphaFoldDB" id="A0A9D4XP35"/>
<dbReference type="InterPro" id="IPR020628">
    <property type="entry name" value="Formate_THF_ligase_CS"/>
</dbReference>
<keyword evidence="6" id="KW-0067">ATP-binding</keyword>
<evidence type="ECO:0000256" key="3">
    <source>
        <dbReference type="ARBA" id="ARBA00022563"/>
    </source>
</evidence>
<comment type="caution">
    <text evidence="8">The sequence shown here is derived from an EMBL/GenBank/DDBJ whole genome shotgun (WGS) entry which is preliminary data.</text>
</comment>
<dbReference type="GO" id="GO:0005524">
    <property type="term" value="F:ATP binding"/>
    <property type="evidence" value="ECO:0007669"/>
    <property type="project" value="UniProtKB-KW"/>
</dbReference>
<dbReference type="GO" id="GO:0009451">
    <property type="term" value="P:RNA modification"/>
    <property type="evidence" value="ECO:0007669"/>
    <property type="project" value="InterPro"/>
</dbReference>
<evidence type="ECO:0000313" key="8">
    <source>
        <dbReference type="EMBL" id="KAI5424097.1"/>
    </source>
</evidence>
<dbReference type="InterPro" id="IPR002885">
    <property type="entry name" value="PPR_rpt"/>
</dbReference>
<dbReference type="GO" id="GO:0004329">
    <property type="term" value="F:formate-tetrahydrofolate ligase activity"/>
    <property type="evidence" value="ECO:0007669"/>
    <property type="project" value="UniProtKB-EC"/>
</dbReference>
<dbReference type="Pfam" id="PF01268">
    <property type="entry name" value="FTHFS"/>
    <property type="match status" value="1"/>
</dbReference>
<dbReference type="GO" id="GO:0003723">
    <property type="term" value="F:RNA binding"/>
    <property type="evidence" value="ECO:0007669"/>
    <property type="project" value="InterPro"/>
</dbReference>
<protein>
    <recommendedName>
        <fullName evidence="2">formate--tetrahydrofolate ligase</fullName>
        <ecNumber evidence="2">6.3.4.3</ecNumber>
    </recommendedName>
</protein>
<gene>
    <name evidence="8" type="ORF">KIW84_030348</name>
</gene>
<organism evidence="8 9">
    <name type="scientific">Pisum sativum</name>
    <name type="common">Garden pea</name>
    <name type="synonym">Lathyrus oleraceus</name>
    <dbReference type="NCBI Taxonomy" id="3888"/>
    <lineage>
        <taxon>Eukaryota</taxon>
        <taxon>Viridiplantae</taxon>
        <taxon>Streptophyta</taxon>
        <taxon>Embryophyta</taxon>
        <taxon>Tracheophyta</taxon>
        <taxon>Spermatophyta</taxon>
        <taxon>Magnoliopsida</taxon>
        <taxon>eudicotyledons</taxon>
        <taxon>Gunneridae</taxon>
        <taxon>Pentapetalae</taxon>
        <taxon>rosids</taxon>
        <taxon>fabids</taxon>
        <taxon>Fabales</taxon>
        <taxon>Fabaceae</taxon>
        <taxon>Papilionoideae</taxon>
        <taxon>50 kb inversion clade</taxon>
        <taxon>NPAAA clade</taxon>
        <taxon>Hologalegina</taxon>
        <taxon>IRL clade</taxon>
        <taxon>Fabeae</taxon>
        <taxon>Lathyrus</taxon>
    </lineage>
</organism>